<reference evidence="6" key="1">
    <citation type="submission" date="2022-11" db="UniProtKB">
        <authorList>
            <consortium name="WormBaseParasite"/>
        </authorList>
    </citation>
    <scope>IDENTIFICATION</scope>
</reference>
<dbReference type="SUPFAM" id="SSF57850">
    <property type="entry name" value="RING/U-box"/>
    <property type="match status" value="1"/>
</dbReference>
<dbReference type="AlphaFoldDB" id="A0A915NZA7"/>
<evidence type="ECO:0000313" key="6">
    <source>
        <dbReference type="WBParaSite" id="scf7180000422046.g8176"/>
    </source>
</evidence>
<keyword evidence="5" id="KW-1185">Reference proteome</keyword>
<keyword evidence="1" id="KW-0479">Metal-binding</keyword>
<dbReference type="Gene3D" id="3.30.160.60">
    <property type="entry name" value="Classic Zinc Finger"/>
    <property type="match status" value="1"/>
</dbReference>
<keyword evidence="2" id="KW-0862">Zinc</keyword>
<organism evidence="5 6">
    <name type="scientific">Meloidogyne floridensis</name>
    <dbReference type="NCBI Taxonomy" id="298350"/>
    <lineage>
        <taxon>Eukaryota</taxon>
        <taxon>Metazoa</taxon>
        <taxon>Ecdysozoa</taxon>
        <taxon>Nematoda</taxon>
        <taxon>Chromadorea</taxon>
        <taxon>Rhabditida</taxon>
        <taxon>Tylenchina</taxon>
        <taxon>Tylenchomorpha</taxon>
        <taxon>Tylenchoidea</taxon>
        <taxon>Meloidogynidae</taxon>
        <taxon>Meloidogyninae</taxon>
        <taxon>Meloidogyne</taxon>
    </lineage>
</organism>
<dbReference type="CDD" id="cd19814">
    <property type="entry name" value="Bbox1_RNF207-like"/>
    <property type="match status" value="1"/>
</dbReference>
<evidence type="ECO:0000256" key="2">
    <source>
        <dbReference type="PROSITE-ProRule" id="PRU00024"/>
    </source>
</evidence>
<evidence type="ECO:0000256" key="1">
    <source>
        <dbReference type="ARBA" id="ARBA00022723"/>
    </source>
</evidence>
<protein>
    <submittedName>
        <fullName evidence="6">B box-type domain-containing protein</fullName>
    </submittedName>
</protein>
<dbReference type="PANTHER" id="PTHR22635">
    <property type="entry name" value="RING FINGER PROTEIN 207"/>
    <property type="match status" value="1"/>
</dbReference>
<dbReference type="PROSITE" id="PS50119">
    <property type="entry name" value="ZF_BBOX"/>
    <property type="match status" value="1"/>
</dbReference>
<feature type="compositionally biased region" description="Polar residues" evidence="3">
    <location>
        <begin position="577"/>
        <end position="596"/>
    </location>
</feature>
<dbReference type="InterPro" id="IPR039320">
    <property type="entry name" value="RNF207"/>
</dbReference>
<evidence type="ECO:0000313" key="5">
    <source>
        <dbReference type="Proteomes" id="UP000887560"/>
    </source>
</evidence>
<evidence type="ECO:0000256" key="3">
    <source>
        <dbReference type="SAM" id="MobiDB-lite"/>
    </source>
</evidence>
<dbReference type="GO" id="GO:0044325">
    <property type="term" value="F:transmembrane transporter binding"/>
    <property type="evidence" value="ECO:0007669"/>
    <property type="project" value="TreeGrafter"/>
</dbReference>
<dbReference type="GO" id="GO:0030544">
    <property type="term" value="F:Hsp70 protein binding"/>
    <property type="evidence" value="ECO:0007669"/>
    <property type="project" value="InterPro"/>
</dbReference>
<dbReference type="SMART" id="SM00336">
    <property type="entry name" value="BBOX"/>
    <property type="match status" value="2"/>
</dbReference>
<proteinExistence type="predicted"/>
<sequence>MTKRARRQNSKSSKIRQNGTTCKIKQKGLSDKMVLRAIKDKMVLRAIKDKMAMQDPVRLPCQHHFCRQCVNSSECTTCLRPFNLAELATDKVLNYIVESSREATETCANCDKISQPMYFCETCQQPLCAECREITHRAKIFLLHNIVQMEERGRIRNRPFCSAHNEPFILYCLESKSLMCIECFNSSSLERRGHFLNIDVAHKICCDKLEKSAVNLRAFQSELREQCDLRRRLVDELEKNFDFMAKDPLAINLLSVSIFCSYASKIDLLHCYGDLSKLIQQFLSSNSQHLQKVKFDSNLNIDFAKEFNLSICQPLGFIPPPNTTENVLMSNKLIVGNSGKTAKNDSDSFMEQRFMDQFQHITIPLQKFTKEISFISTSLMDLHKDIVLRRCVVNGDELINRLACCENAWDQLEAHKKKVQMIIQQSLNQIWRRDIERVQRQQHLVKEKLEEMRHLQKLAQQALKISQHLKPFAVQMAGIISVIDVRRTTLTVLSPMEQICSEIGQIGMDSEIRVAAIDKEEKLRQQKIANSLANQALQNDAILVLKNLKVVTPSSPKSTTRGGGSRQIVEVDRTRSDASSTKSCKNSLGKRQQILNRAQRKSEGASSSDILLATESITKGNTSPEESVKEIKRTTEFSPLKEEATSTTKMRHLAARFVPKIAENIISLSNQCQFNITPLHVVDPNLDFREEFANDKYIEVRSELLKHSEGLLGALALPNYLDVEPEINEIFVLNNNFGKDLDEIVENVRCHQTSNNSTIQLNKLRSSLLNFLIKKLKPAPIHFSGPFLVRPALVECCNICLNEVPLITDCVDPPLCLVGTNIPSFLSILVNGCLTPSNNWPLSLIAAGPVYYKTTKNLAKFCQTEQISILTIGRDKEECVLRQAEIFTTLKN</sequence>
<dbReference type="Proteomes" id="UP000887560">
    <property type="component" value="Unplaced"/>
</dbReference>
<dbReference type="Gene3D" id="3.30.40.10">
    <property type="entry name" value="Zinc/RING finger domain, C3HC4 (zinc finger)"/>
    <property type="match status" value="1"/>
</dbReference>
<dbReference type="PANTHER" id="PTHR22635:SF0">
    <property type="entry name" value="RING FINGER PROTEIN 207"/>
    <property type="match status" value="1"/>
</dbReference>
<dbReference type="InterPro" id="IPR000315">
    <property type="entry name" value="Znf_B-box"/>
</dbReference>
<dbReference type="WBParaSite" id="scf7180000422046.g8176">
    <property type="protein sequence ID" value="scf7180000422046.g8176"/>
    <property type="gene ID" value="scf7180000422046.g8176"/>
</dbReference>
<evidence type="ECO:0000259" key="4">
    <source>
        <dbReference type="PROSITE" id="PS50119"/>
    </source>
</evidence>
<feature type="domain" description="B box-type" evidence="4">
    <location>
        <begin position="102"/>
        <end position="149"/>
    </location>
</feature>
<dbReference type="GO" id="GO:0048471">
    <property type="term" value="C:perinuclear region of cytoplasm"/>
    <property type="evidence" value="ECO:0007669"/>
    <property type="project" value="TreeGrafter"/>
</dbReference>
<keyword evidence="2" id="KW-0863">Zinc-finger</keyword>
<dbReference type="Pfam" id="PF00643">
    <property type="entry name" value="zf-B_box"/>
    <property type="match status" value="1"/>
</dbReference>
<dbReference type="SUPFAM" id="SSF57845">
    <property type="entry name" value="B-box zinc-binding domain"/>
    <property type="match status" value="1"/>
</dbReference>
<accession>A0A915NZA7</accession>
<dbReference type="GO" id="GO:0008270">
    <property type="term" value="F:zinc ion binding"/>
    <property type="evidence" value="ECO:0007669"/>
    <property type="project" value="UniProtKB-KW"/>
</dbReference>
<feature type="region of interest" description="Disordered" evidence="3">
    <location>
        <begin position="553"/>
        <end position="609"/>
    </location>
</feature>
<dbReference type="Gene3D" id="1.20.58.1540">
    <property type="entry name" value="Actin interacting protein 3, C-terminal domain"/>
    <property type="match status" value="1"/>
</dbReference>
<name>A0A915NZA7_9BILA</name>
<dbReference type="InterPro" id="IPR013083">
    <property type="entry name" value="Znf_RING/FYVE/PHD"/>
</dbReference>